<evidence type="ECO:0000256" key="4">
    <source>
        <dbReference type="SAM" id="Phobius"/>
    </source>
</evidence>
<dbReference type="EMBL" id="PIPM01000005">
    <property type="protein sequence ID" value="RUO33543.1"/>
    <property type="molecule type" value="Genomic_DNA"/>
</dbReference>
<dbReference type="InterPro" id="IPR005467">
    <property type="entry name" value="His_kinase_dom"/>
</dbReference>
<dbReference type="InterPro" id="IPR036097">
    <property type="entry name" value="HisK_dim/P_sf"/>
</dbReference>
<evidence type="ECO:0000256" key="3">
    <source>
        <dbReference type="ARBA" id="ARBA00022553"/>
    </source>
</evidence>
<organism evidence="6 7">
    <name type="scientific">Aliidiomarina sanyensis</name>
    <dbReference type="NCBI Taxonomy" id="1249555"/>
    <lineage>
        <taxon>Bacteria</taxon>
        <taxon>Pseudomonadati</taxon>
        <taxon>Pseudomonadota</taxon>
        <taxon>Gammaproteobacteria</taxon>
        <taxon>Alteromonadales</taxon>
        <taxon>Idiomarinaceae</taxon>
        <taxon>Aliidiomarina</taxon>
    </lineage>
</organism>
<evidence type="ECO:0000313" key="6">
    <source>
        <dbReference type="EMBL" id="RUO33543.1"/>
    </source>
</evidence>
<dbReference type="Pfam" id="PF00512">
    <property type="entry name" value="HisKA"/>
    <property type="match status" value="1"/>
</dbReference>
<keyword evidence="7" id="KW-1185">Reference proteome</keyword>
<feature type="transmembrane region" description="Helical" evidence="4">
    <location>
        <begin position="179"/>
        <end position="200"/>
    </location>
</feature>
<feature type="domain" description="Histidine kinase" evidence="5">
    <location>
        <begin position="318"/>
        <end position="566"/>
    </location>
</feature>
<name>A0A432WIE8_9GAMM</name>
<protein>
    <recommendedName>
        <fullName evidence="2">histidine kinase</fullName>
        <ecNumber evidence="2">2.7.13.3</ecNumber>
    </recommendedName>
</protein>
<dbReference type="InterPro" id="IPR004358">
    <property type="entry name" value="Sig_transdc_His_kin-like_C"/>
</dbReference>
<dbReference type="InterPro" id="IPR036890">
    <property type="entry name" value="HATPase_C_sf"/>
</dbReference>
<dbReference type="RefSeq" id="WP_126776853.1">
    <property type="nucleotide sequence ID" value="NZ_PIPM01000005.1"/>
</dbReference>
<keyword evidence="4" id="KW-0812">Transmembrane</keyword>
<evidence type="ECO:0000256" key="1">
    <source>
        <dbReference type="ARBA" id="ARBA00000085"/>
    </source>
</evidence>
<dbReference type="SUPFAM" id="SSF55874">
    <property type="entry name" value="ATPase domain of HSP90 chaperone/DNA topoisomerase II/histidine kinase"/>
    <property type="match status" value="1"/>
</dbReference>
<dbReference type="Gene3D" id="1.10.287.130">
    <property type="match status" value="1"/>
</dbReference>
<evidence type="ECO:0000256" key="2">
    <source>
        <dbReference type="ARBA" id="ARBA00012438"/>
    </source>
</evidence>
<feature type="transmembrane region" description="Helical" evidence="4">
    <location>
        <begin position="30"/>
        <end position="51"/>
    </location>
</feature>
<dbReference type="PRINTS" id="PR00344">
    <property type="entry name" value="BCTRLSENSOR"/>
</dbReference>
<dbReference type="Proteomes" id="UP000288405">
    <property type="component" value="Unassembled WGS sequence"/>
</dbReference>
<dbReference type="PROSITE" id="PS50109">
    <property type="entry name" value="HIS_KIN"/>
    <property type="match status" value="1"/>
</dbReference>
<evidence type="ECO:0000259" key="5">
    <source>
        <dbReference type="PROSITE" id="PS50109"/>
    </source>
</evidence>
<sequence length="568" mass="64617">MATLKQSETPSNTQQKRRFERWSLVQRLNVIVSGIVAFALLIFIAMTALWVSNSERNQLAQQTTTLAQQIASQAAGIEMGESQLQMMLSGLSPYESILHAHIYTISPDGETLTYLIGYHQQGRSPLPSQENQIDGSVQHVFTSDYIQVTVPIYQDRNLTGVVMLRSSLHGVKSQFQRHLSFSLGIFLVVMLSVTVGLRFFTRSLETSIHRFTRAIADASQTKERTLDNTPYLPSEFSELRHQVRRLLEKYRQEQRYAEHASAQARNATERLDSEVSERTHALLEANRRLTQALEELHQYQRKRLTEDKLASLGDVIAGISHELNTPIGAAITAATLLEDKQRELEDGLLEHEPESPEHSSLLDSFFEQGRESLRIINKNLDRCAELVRHFQQMAMFNRNDTPHEVNLRACAERTIERVENALVVPEHVRIVLECSEDQTVQLRPLVMEQLLTELIENVIRHATIYTDDGEPLPLTTTIRIWMEHGQILVEVADDGRGIAPEILARMFEPFVTSGRSQGDKGLGLYRVFNWLTHLLHGDVQCESDVFVKNEDRPHGTRVTLYIPMEPSA</sequence>
<keyword evidence="3" id="KW-0597">Phosphoprotein</keyword>
<dbReference type="CDD" id="cd00082">
    <property type="entry name" value="HisKA"/>
    <property type="match status" value="1"/>
</dbReference>
<dbReference type="Gene3D" id="3.30.565.10">
    <property type="entry name" value="Histidine kinase-like ATPase, C-terminal domain"/>
    <property type="match status" value="1"/>
</dbReference>
<dbReference type="PANTHER" id="PTHR43065">
    <property type="entry name" value="SENSOR HISTIDINE KINASE"/>
    <property type="match status" value="1"/>
</dbReference>
<dbReference type="InterPro" id="IPR003661">
    <property type="entry name" value="HisK_dim/P_dom"/>
</dbReference>
<dbReference type="SMART" id="SM00388">
    <property type="entry name" value="HisKA"/>
    <property type="match status" value="1"/>
</dbReference>
<dbReference type="OrthoDB" id="2521613at2"/>
<keyword evidence="4" id="KW-1133">Transmembrane helix</keyword>
<dbReference type="EC" id="2.7.13.3" evidence="2"/>
<reference evidence="6 7" key="1">
    <citation type="journal article" date="2011" name="Front. Microbiol.">
        <title>Genomic signatures of strain selection and enhancement in Bacillus atrophaeus var. globigii, a historical biowarfare simulant.</title>
        <authorList>
            <person name="Gibbons H.S."/>
            <person name="Broomall S.M."/>
            <person name="McNew L.A."/>
            <person name="Daligault H."/>
            <person name="Chapman C."/>
            <person name="Bruce D."/>
            <person name="Karavis M."/>
            <person name="Krepps M."/>
            <person name="McGregor P.A."/>
            <person name="Hong C."/>
            <person name="Park K.H."/>
            <person name="Akmal A."/>
            <person name="Feldman A."/>
            <person name="Lin J.S."/>
            <person name="Chang W.E."/>
            <person name="Higgs B.W."/>
            <person name="Demirev P."/>
            <person name="Lindquist J."/>
            <person name="Liem A."/>
            <person name="Fochler E."/>
            <person name="Read T.D."/>
            <person name="Tapia R."/>
            <person name="Johnson S."/>
            <person name="Bishop-Lilly K.A."/>
            <person name="Detter C."/>
            <person name="Han C."/>
            <person name="Sozhamannan S."/>
            <person name="Rosenzweig C.N."/>
            <person name="Skowronski E.W."/>
        </authorList>
    </citation>
    <scope>NUCLEOTIDE SEQUENCE [LARGE SCALE GENOMIC DNA]</scope>
    <source>
        <strain evidence="6 7">GYP-17</strain>
    </source>
</reference>
<dbReference type="SUPFAM" id="SSF47384">
    <property type="entry name" value="Homodimeric domain of signal transducing histidine kinase"/>
    <property type="match status" value="1"/>
</dbReference>
<accession>A0A432WIE8</accession>
<gene>
    <name evidence="6" type="ORF">CWE11_06800</name>
</gene>
<dbReference type="SMART" id="SM00387">
    <property type="entry name" value="HATPase_c"/>
    <property type="match status" value="1"/>
</dbReference>
<evidence type="ECO:0000313" key="7">
    <source>
        <dbReference type="Proteomes" id="UP000288405"/>
    </source>
</evidence>
<dbReference type="AlphaFoldDB" id="A0A432WIE8"/>
<comment type="caution">
    <text evidence="6">The sequence shown here is derived from an EMBL/GenBank/DDBJ whole genome shotgun (WGS) entry which is preliminary data.</text>
</comment>
<proteinExistence type="predicted"/>
<dbReference type="GO" id="GO:0000155">
    <property type="term" value="F:phosphorelay sensor kinase activity"/>
    <property type="evidence" value="ECO:0007669"/>
    <property type="project" value="InterPro"/>
</dbReference>
<comment type="catalytic activity">
    <reaction evidence="1">
        <text>ATP + protein L-histidine = ADP + protein N-phospho-L-histidine.</text>
        <dbReference type="EC" id="2.7.13.3"/>
    </reaction>
</comment>
<dbReference type="InterPro" id="IPR003594">
    <property type="entry name" value="HATPase_dom"/>
</dbReference>
<keyword evidence="4" id="KW-0472">Membrane</keyword>
<dbReference type="Pfam" id="PF02518">
    <property type="entry name" value="HATPase_c"/>
    <property type="match status" value="1"/>
</dbReference>